<reference evidence="1" key="2">
    <citation type="submission" date="2020-05" db="UniProtKB">
        <authorList>
            <consortium name="EnsemblMetazoa"/>
        </authorList>
    </citation>
    <scope>IDENTIFICATION</scope>
    <source>
        <strain evidence="1">IAEA</strain>
    </source>
</reference>
<dbReference type="AlphaFoldDB" id="A0A1B0BYF1"/>
<dbReference type="EMBL" id="JXJN01022614">
    <property type="status" value="NOT_ANNOTATED_CDS"/>
    <property type="molecule type" value="Genomic_DNA"/>
</dbReference>
<proteinExistence type="predicted"/>
<sequence>MGSSFPIVTFPASLELLEFEETLDVMNTAAKACESSINIQDDYYAIITGMRVQGIERPDIDMSRTMISKDIKWPWNTEKQTRKLAPHIVKTCGAAIVGRLNCIECKPTYWWNMKLAELKKKCVQARSKPQRQSRTAE</sequence>
<dbReference type="EnsemblMetazoa" id="GPPI044213-RA">
    <property type="protein sequence ID" value="GPPI044213-PA"/>
    <property type="gene ID" value="GPPI044213"/>
</dbReference>
<dbReference type="Proteomes" id="UP000092460">
    <property type="component" value="Unassembled WGS sequence"/>
</dbReference>
<organism evidence="1 2">
    <name type="scientific">Glossina palpalis gambiensis</name>
    <dbReference type="NCBI Taxonomy" id="67801"/>
    <lineage>
        <taxon>Eukaryota</taxon>
        <taxon>Metazoa</taxon>
        <taxon>Ecdysozoa</taxon>
        <taxon>Arthropoda</taxon>
        <taxon>Hexapoda</taxon>
        <taxon>Insecta</taxon>
        <taxon>Pterygota</taxon>
        <taxon>Neoptera</taxon>
        <taxon>Endopterygota</taxon>
        <taxon>Diptera</taxon>
        <taxon>Brachycera</taxon>
        <taxon>Muscomorpha</taxon>
        <taxon>Hippoboscoidea</taxon>
        <taxon>Glossinidae</taxon>
        <taxon>Glossina</taxon>
    </lineage>
</organism>
<name>A0A1B0BYF1_9MUSC</name>
<accession>A0A1B0BYF1</accession>
<evidence type="ECO:0000313" key="2">
    <source>
        <dbReference type="Proteomes" id="UP000092460"/>
    </source>
</evidence>
<dbReference type="VEuPathDB" id="VectorBase:GPPI044213"/>
<protein>
    <submittedName>
        <fullName evidence="1">Uncharacterized protein</fullName>
    </submittedName>
</protein>
<keyword evidence="2" id="KW-1185">Reference proteome</keyword>
<reference evidence="2" key="1">
    <citation type="submission" date="2015-01" db="EMBL/GenBank/DDBJ databases">
        <authorList>
            <person name="Aksoy S."/>
            <person name="Warren W."/>
            <person name="Wilson R.K."/>
        </authorList>
    </citation>
    <scope>NUCLEOTIDE SEQUENCE [LARGE SCALE GENOMIC DNA]</scope>
    <source>
        <strain evidence="2">IAEA</strain>
    </source>
</reference>
<evidence type="ECO:0000313" key="1">
    <source>
        <dbReference type="EnsemblMetazoa" id="GPPI044213-PA"/>
    </source>
</evidence>